<dbReference type="Proteomes" id="UP001218188">
    <property type="component" value="Unassembled WGS sequence"/>
</dbReference>
<reference evidence="2" key="1">
    <citation type="submission" date="2023-03" db="EMBL/GenBank/DDBJ databases">
        <title>Massive genome expansion in bonnet fungi (Mycena s.s.) driven by repeated elements and novel gene families across ecological guilds.</title>
        <authorList>
            <consortium name="Lawrence Berkeley National Laboratory"/>
            <person name="Harder C.B."/>
            <person name="Miyauchi S."/>
            <person name="Viragh M."/>
            <person name="Kuo A."/>
            <person name="Thoen E."/>
            <person name="Andreopoulos B."/>
            <person name="Lu D."/>
            <person name="Skrede I."/>
            <person name="Drula E."/>
            <person name="Henrissat B."/>
            <person name="Morin E."/>
            <person name="Kohler A."/>
            <person name="Barry K."/>
            <person name="LaButti K."/>
            <person name="Morin E."/>
            <person name="Salamov A."/>
            <person name="Lipzen A."/>
            <person name="Mereny Z."/>
            <person name="Hegedus B."/>
            <person name="Baldrian P."/>
            <person name="Stursova M."/>
            <person name="Weitz H."/>
            <person name="Taylor A."/>
            <person name="Grigoriev I.V."/>
            <person name="Nagy L.G."/>
            <person name="Martin F."/>
            <person name="Kauserud H."/>
        </authorList>
    </citation>
    <scope>NUCLEOTIDE SEQUENCE</scope>
    <source>
        <strain evidence="2">CBHHK200</strain>
    </source>
</reference>
<protein>
    <submittedName>
        <fullName evidence="2">Uncharacterized protein</fullName>
    </submittedName>
</protein>
<proteinExistence type="predicted"/>
<feature type="compositionally biased region" description="Pro residues" evidence="1">
    <location>
        <begin position="33"/>
        <end position="45"/>
    </location>
</feature>
<evidence type="ECO:0000313" key="2">
    <source>
        <dbReference type="EMBL" id="KAJ7017263.1"/>
    </source>
</evidence>
<dbReference type="EMBL" id="JARJCM010000421">
    <property type="protein sequence ID" value="KAJ7017263.1"/>
    <property type="molecule type" value="Genomic_DNA"/>
</dbReference>
<evidence type="ECO:0000256" key="1">
    <source>
        <dbReference type="SAM" id="MobiDB-lite"/>
    </source>
</evidence>
<evidence type="ECO:0000313" key="3">
    <source>
        <dbReference type="Proteomes" id="UP001218188"/>
    </source>
</evidence>
<feature type="region of interest" description="Disordered" evidence="1">
    <location>
        <begin position="28"/>
        <end position="53"/>
    </location>
</feature>
<dbReference type="AlphaFoldDB" id="A0AAD6RXN9"/>
<sequence>MDNQNLVNLFMQFLANNAPELLTAVAPGQAPQPAAPNPTLPPPSSQPSLPAQPAALPIQPYQNLRVAPSSLPVQLPPLPPLSSSSSLSLHLLINQARLTHSASSQPRQPNLPRRRPRTNAVAPDINSCLTLSGGQTHLRTMNILCPPQIAGLESELYLTRFLKDTFLAKMREFGLCVLQTSPTAQLITEHISNIVHELRNRGMDIVASDSTVLSHEGQPLSSLYLVNRGLPRPSDNQIRL</sequence>
<accession>A0AAD6RXN9</accession>
<feature type="region of interest" description="Disordered" evidence="1">
    <location>
        <begin position="98"/>
        <end position="119"/>
    </location>
</feature>
<keyword evidence="3" id="KW-1185">Reference proteome</keyword>
<organism evidence="2 3">
    <name type="scientific">Mycena alexandri</name>
    <dbReference type="NCBI Taxonomy" id="1745969"/>
    <lineage>
        <taxon>Eukaryota</taxon>
        <taxon>Fungi</taxon>
        <taxon>Dikarya</taxon>
        <taxon>Basidiomycota</taxon>
        <taxon>Agaricomycotina</taxon>
        <taxon>Agaricomycetes</taxon>
        <taxon>Agaricomycetidae</taxon>
        <taxon>Agaricales</taxon>
        <taxon>Marasmiineae</taxon>
        <taxon>Mycenaceae</taxon>
        <taxon>Mycena</taxon>
    </lineage>
</organism>
<gene>
    <name evidence="2" type="ORF">C8F04DRAFT_1406106</name>
</gene>
<comment type="caution">
    <text evidence="2">The sequence shown here is derived from an EMBL/GenBank/DDBJ whole genome shotgun (WGS) entry which is preliminary data.</text>
</comment>
<name>A0AAD6RXN9_9AGAR</name>